<dbReference type="Gene3D" id="2.10.25.10">
    <property type="entry name" value="Laminin"/>
    <property type="match status" value="1"/>
</dbReference>
<feature type="compositionally biased region" description="Basic residues" evidence="7">
    <location>
        <begin position="557"/>
        <end position="578"/>
    </location>
</feature>
<dbReference type="InterPro" id="IPR013111">
    <property type="entry name" value="EGF_extracell"/>
</dbReference>
<evidence type="ECO:0000256" key="1">
    <source>
        <dbReference type="ARBA" id="ARBA00004173"/>
    </source>
</evidence>
<evidence type="ECO:0000256" key="8">
    <source>
        <dbReference type="SAM" id="SignalP"/>
    </source>
</evidence>
<evidence type="ECO:0000256" key="3">
    <source>
        <dbReference type="ARBA" id="ARBA00022946"/>
    </source>
</evidence>
<dbReference type="SUPFAM" id="SSF75620">
    <property type="entry name" value="Release factor"/>
    <property type="match status" value="1"/>
</dbReference>
<dbReference type="OrthoDB" id="6130531at2759"/>
<dbReference type="InterPro" id="IPR000742">
    <property type="entry name" value="EGF"/>
</dbReference>
<proteinExistence type="inferred from homology"/>
<dbReference type="PROSITE" id="PS50026">
    <property type="entry name" value="EGF_3"/>
    <property type="match status" value="1"/>
</dbReference>
<dbReference type="PANTHER" id="PTHR46203:SF1">
    <property type="entry name" value="MITOCHONDRIAL TRANSLATION RELEASE FACTOR IN RESCUE"/>
    <property type="match status" value="1"/>
</dbReference>
<dbReference type="GO" id="GO:0003747">
    <property type="term" value="F:translation release factor activity"/>
    <property type="evidence" value="ECO:0007669"/>
    <property type="project" value="InterPro"/>
</dbReference>
<feature type="disulfide bond" evidence="6">
    <location>
        <begin position="367"/>
        <end position="376"/>
    </location>
</feature>
<dbReference type="InterPro" id="IPR000352">
    <property type="entry name" value="Pep_chain_release_fac_I"/>
</dbReference>
<sequence>MARFLQGLLALSAVALLTTTDAACPNKCSGHGTCGANDICTCEQNWILADCSGRQCPFTRAWQDTAAYNDDGHYYAECGNRGLCDRSTGICTCDDAFTGTGCKRMRCPNDCSGHGKCFFIEDLAVSPLPRVGGNPGFTKYTGWDREKIQGCVCDGGWEGYTCNKRVCPKGDDPLTTGQFDMYQAIQFAHTVAIQLIIRYIDPYGNTWSTTAITTDTPANDDNTCAAIQTALQRIPNHALSSRILNQNQITVTKGTTVNPFTRTMGSPTGAGTIGTPVPDTTSLTTCIVFFPTAPGTSGLQNLLVVDTTAYTTPGSQPYSAGGTTTSMSVVEHIPGTQTAGAFNRPLTELATCSNRGLCNAESGTCTCYAGHKGLACELQEALVSFNETYFLVYMIVTRAHVDYIILYFVSNGCDRVVMLQHMHAMATLRVLGPLLLRHRSVGSTMAPSRPMRPWIAHHQTRFGSTFPSAPGSWPRVLESKVVVLDEDDLEEKFVKGGGNGGQKINKVRNSVFLKHVPTGLFVQCQKTRSLENNRSAARKLLIAKLDDYLNGTESKRNLKIQKAQKKKAKKKAKSRQKHLGTAATSTDDQDANDDEDDDDDDDEDDEDDDEDDDDDDDNDDEPRENERRTRVR</sequence>
<evidence type="ECO:0000256" key="6">
    <source>
        <dbReference type="PROSITE-ProRule" id="PRU00076"/>
    </source>
</evidence>
<organism evidence="11 12">
    <name type="scientific">Aphanomyces stellatus</name>
    <dbReference type="NCBI Taxonomy" id="120398"/>
    <lineage>
        <taxon>Eukaryota</taxon>
        <taxon>Sar</taxon>
        <taxon>Stramenopiles</taxon>
        <taxon>Oomycota</taxon>
        <taxon>Saprolegniomycetes</taxon>
        <taxon>Saprolegniales</taxon>
        <taxon>Verrucalvaceae</taxon>
        <taxon>Aphanomyces</taxon>
    </lineage>
</organism>
<keyword evidence="8" id="KW-0732">Signal</keyword>
<feature type="chain" id="PRO_5033827325" evidence="8">
    <location>
        <begin position="23"/>
        <end position="632"/>
    </location>
</feature>
<dbReference type="PANTHER" id="PTHR46203">
    <property type="entry name" value="PROBABLE PEPTIDE CHAIN RELEASE FACTOR C12ORF65"/>
    <property type="match status" value="1"/>
</dbReference>
<feature type="compositionally biased region" description="Acidic residues" evidence="7">
    <location>
        <begin position="587"/>
        <end position="623"/>
    </location>
</feature>
<evidence type="ECO:0000313" key="11">
    <source>
        <dbReference type="EMBL" id="VFT95684.1"/>
    </source>
</evidence>
<comment type="subcellular location">
    <subcellularLocation>
        <location evidence="1">Mitochondrion</location>
    </subcellularLocation>
</comment>
<reference evidence="11 12" key="1">
    <citation type="submission" date="2019-03" db="EMBL/GenBank/DDBJ databases">
        <authorList>
            <person name="Gaulin E."/>
            <person name="Dumas B."/>
        </authorList>
    </citation>
    <scope>NUCLEOTIDE SEQUENCE [LARGE SCALE GENOMIC DNA]</scope>
    <source>
        <strain evidence="11">CBS 568.67</strain>
    </source>
</reference>
<dbReference type="InterPro" id="IPR045853">
    <property type="entry name" value="Pep_chain_release_fac_I_sf"/>
</dbReference>
<dbReference type="InterPro" id="IPR052405">
    <property type="entry name" value="Mito_Transl_Release_Factor"/>
</dbReference>
<name>A0A485LBD2_9STRA</name>
<dbReference type="Gene3D" id="2.60.120.260">
    <property type="entry name" value="Galactose-binding domain-like"/>
    <property type="match status" value="1"/>
</dbReference>
<dbReference type="PROSITE" id="PS00022">
    <property type="entry name" value="EGF_1"/>
    <property type="match status" value="2"/>
</dbReference>
<keyword evidence="4" id="KW-0496">Mitochondrion</keyword>
<reference evidence="10" key="2">
    <citation type="submission" date="2019-06" db="EMBL/GenBank/DDBJ databases">
        <title>Genomics analysis of Aphanomyces spp. identifies a new class of oomycete effector associated with host adaptation.</title>
        <authorList>
            <person name="Gaulin E."/>
        </authorList>
    </citation>
    <scope>NUCLEOTIDE SEQUENCE</scope>
    <source>
        <strain evidence="10">CBS 578.67</strain>
    </source>
</reference>
<feature type="signal peptide" evidence="8">
    <location>
        <begin position="1"/>
        <end position="22"/>
    </location>
</feature>
<dbReference type="GO" id="GO:0005739">
    <property type="term" value="C:mitochondrion"/>
    <property type="evidence" value="ECO:0007669"/>
    <property type="project" value="UniProtKB-SubCell"/>
</dbReference>
<dbReference type="AlphaFoldDB" id="A0A485LBD2"/>
<dbReference type="EMBL" id="CAADRA010006448">
    <property type="protein sequence ID" value="VFT95684.1"/>
    <property type="molecule type" value="Genomic_DNA"/>
</dbReference>
<accession>A0A485LBD2</accession>
<keyword evidence="6" id="KW-0245">EGF-like domain</keyword>
<feature type="domain" description="EGF-like" evidence="9">
    <location>
        <begin position="343"/>
        <end position="377"/>
    </location>
</feature>
<protein>
    <submittedName>
        <fullName evidence="11">Aste57867_18954 protein</fullName>
    </submittedName>
</protein>
<keyword evidence="3" id="KW-0809">Transit peptide</keyword>
<evidence type="ECO:0000259" key="9">
    <source>
        <dbReference type="PROSITE" id="PS50026"/>
    </source>
</evidence>
<evidence type="ECO:0000256" key="4">
    <source>
        <dbReference type="ARBA" id="ARBA00023128"/>
    </source>
</evidence>
<keyword evidence="5 6" id="KW-1015">Disulfide bond</keyword>
<dbReference type="Gene3D" id="3.30.160.20">
    <property type="match status" value="1"/>
</dbReference>
<feature type="region of interest" description="Disordered" evidence="7">
    <location>
        <begin position="557"/>
        <end position="632"/>
    </location>
</feature>
<evidence type="ECO:0000256" key="2">
    <source>
        <dbReference type="ARBA" id="ARBA00010835"/>
    </source>
</evidence>
<dbReference type="Pfam" id="PF00472">
    <property type="entry name" value="RF-1"/>
    <property type="match status" value="1"/>
</dbReference>
<gene>
    <name evidence="11" type="primary">Aste57867_18954</name>
    <name evidence="10" type="ORF">As57867_018890</name>
    <name evidence="11" type="ORF">ASTE57867_18954</name>
</gene>
<comment type="similarity">
    <text evidence="2">Belongs to the prokaryotic/mitochondrial release factor family.</text>
</comment>
<keyword evidence="12" id="KW-1185">Reference proteome</keyword>
<dbReference type="EMBL" id="VJMH01006427">
    <property type="protein sequence ID" value="KAF0689623.1"/>
    <property type="molecule type" value="Genomic_DNA"/>
</dbReference>
<dbReference type="Pfam" id="PF07974">
    <property type="entry name" value="EGF_2"/>
    <property type="match status" value="1"/>
</dbReference>
<evidence type="ECO:0000256" key="5">
    <source>
        <dbReference type="ARBA" id="ARBA00023157"/>
    </source>
</evidence>
<evidence type="ECO:0000313" key="12">
    <source>
        <dbReference type="Proteomes" id="UP000332933"/>
    </source>
</evidence>
<dbReference type="Proteomes" id="UP000332933">
    <property type="component" value="Unassembled WGS sequence"/>
</dbReference>
<evidence type="ECO:0000313" key="10">
    <source>
        <dbReference type="EMBL" id="KAF0689623.1"/>
    </source>
</evidence>
<comment type="caution">
    <text evidence="6">Lacks conserved residue(s) required for the propagation of feature annotation.</text>
</comment>
<evidence type="ECO:0000256" key="7">
    <source>
        <dbReference type="SAM" id="MobiDB-lite"/>
    </source>
</evidence>